<organism evidence="8 9">
    <name type="scientific">Pelomonas aquatica</name>
    <dbReference type="NCBI Taxonomy" id="431058"/>
    <lineage>
        <taxon>Bacteria</taxon>
        <taxon>Pseudomonadati</taxon>
        <taxon>Pseudomonadota</taxon>
        <taxon>Betaproteobacteria</taxon>
        <taxon>Burkholderiales</taxon>
        <taxon>Sphaerotilaceae</taxon>
        <taxon>Roseateles</taxon>
    </lineage>
</organism>
<dbReference type="EMBL" id="JAVDXQ010000004">
    <property type="protein sequence ID" value="MDR7298110.1"/>
    <property type="molecule type" value="Genomic_DNA"/>
</dbReference>
<proteinExistence type="inferred from homology"/>
<dbReference type="SUPFAM" id="SSF54001">
    <property type="entry name" value="Cysteine proteinases"/>
    <property type="match status" value="1"/>
</dbReference>
<sequence>MPIESISDASFTGHALTEPPKGAAAPGCAINPYALAEVVSGKHIDWKQVANKPALLEQVLGMPYEELFDPQFGGPLYIGGARQPDGSMRAQRSTLLDIEMPSGPNDAERPPMAELGGLTSLKDIARTLNINSLDELTVGCIDWSRATKLRLTFDLPRAVSDLRMARHYTPDLVRTVSHDPALQLGNNQDWTPPNATWQDGGRFFDETAEFYDPVQGAVANCYFIAALSAIAWAQPYRIAQHTRATGASQSQFFDRVTFYKPDNQGIDREIEVSETVPKTAGGNFIYARSSENGEAWPAIYEKAFAKLETGTTTDHPDITATGWGDCVWATAQLTGGSRAYHDTASRSADQLWNTLRSHCLSYRTIRPMTAWTYGSGADAPDPVDYSSAQVVGSHCYTVLGWAYRNCKRYILLRNPWGNTEATVNALDATVYAHDVSWWRPIALKEVDGTFAMEIGTFKKYFAGFGVVS</sequence>
<name>A0ABU1ZDP8_9BURK</name>
<dbReference type="PANTHER" id="PTHR10183:SF379">
    <property type="entry name" value="CALPAIN-5"/>
    <property type="match status" value="1"/>
</dbReference>
<evidence type="ECO:0000256" key="3">
    <source>
        <dbReference type="ARBA" id="ARBA00022801"/>
    </source>
</evidence>
<protein>
    <recommendedName>
        <fullName evidence="7">Calpain catalytic domain-containing protein</fullName>
    </recommendedName>
</protein>
<dbReference type="RefSeq" id="WP_310347038.1">
    <property type="nucleotide sequence ID" value="NZ_JAVDXQ010000004.1"/>
</dbReference>
<dbReference type="PROSITE" id="PS50203">
    <property type="entry name" value="CALPAIN_CAT"/>
    <property type="match status" value="1"/>
</dbReference>
<gene>
    <name evidence="8" type="ORF">J2X16_003459</name>
</gene>
<evidence type="ECO:0000313" key="9">
    <source>
        <dbReference type="Proteomes" id="UP001180536"/>
    </source>
</evidence>
<dbReference type="SMART" id="SM00230">
    <property type="entry name" value="CysPc"/>
    <property type="match status" value="1"/>
</dbReference>
<keyword evidence="9" id="KW-1185">Reference proteome</keyword>
<evidence type="ECO:0000256" key="4">
    <source>
        <dbReference type="ARBA" id="ARBA00022807"/>
    </source>
</evidence>
<evidence type="ECO:0000256" key="1">
    <source>
        <dbReference type="ARBA" id="ARBA00007623"/>
    </source>
</evidence>
<dbReference type="PANTHER" id="PTHR10183">
    <property type="entry name" value="CALPAIN"/>
    <property type="match status" value="1"/>
</dbReference>
<keyword evidence="3 5" id="KW-0378">Hydrolase</keyword>
<evidence type="ECO:0000256" key="5">
    <source>
        <dbReference type="PROSITE-ProRule" id="PRU00239"/>
    </source>
</evidence>
<comment type="similarity">
    <text evidence="1">Belongs to the peptidase C2 family.</text>
</comment>
<dbReference type="PRINTS" id="PR00704">
    <property type="entry name" value="CALPAIN"/>
</dbReference>
<keyword evidence="4 5" id="KW-0788">Thiol protease</keyword>
<dbReference type="Gene3D" id="3.90.70.10">
    <property type="entry name" value="Cysteine proteinases"/>
    <property type="match status" value="1"/>
</dbReference>
<dbReference type="InterPro" id="IPR038765">
    <property type="entry name" value="Papain-like_cys_pep_sf"/>
</dbReference>
<evidence type="ECO:0000256" key="2">
    <source>
        <dbReference type="ARBA" id="ARBA00022670"/>
    </source>
</evidence>
<dbReference type="Pfam" id="PF00648">
    <property type="entry name" value="Peptidase_C2"/>
    <property type="match status" value="1"/>
</dbReference>
<dbReference type="InterPro" id="IPR022684">
    <property type="entry name" value="Calpain_cysteine_protease"/>
</dbReference>
<feature type="domain" description="Calpain catalytic" evidence="7">
    <location>
        <begin position="190"/>
        <end position="468"/>
    </location>
</feature>
<evidence type="ECO:0000313" key="8">
    <source>
        <dbReference type="EMBL" id="MDR7298110.1"/>
    </source>
</evidence>
<comment type="caution">
    <text evidence="8">The sequence shown here is derived from an EMBL/GenBank/DDBJ whole genome shotgun (WGS) entry which is preliminary data.</text>
</comment>
<feature type="active site" evidence="5">
    <location>
        <position position="221"/>
    </location>
</feature>
<evidence type="ECO:0000256" key="6">
    <source>
        <dbReference type="SAM" id="MobiDB-lite"/>
    </source>
</evidence>
<feature type="active site" evidence="5">
    <location>
        <position position="394"/>
    </location>
</feature>
<feature type="region of interest" description="Disordered" evidence="6">
    <location>
        <begin position="1"/>
        <end position="23"/>
    </location>
</feature>
<evidence type="ECO:0000259" key="7">
    <source>
        <dbReference type="PROSITE" id="PS50203"/>
    </source>
</evidence>
<dbReference type="Proteomes" id="UP001180536">
    <property type="component" value="Unassembled WGS sequence"/>
</dbReference>
<dbReference type="InterPro" id="IPR001300">
    <property type="entry name" value="Peptidase_C2_calpain_cat"/>
</dbReference>
<feature type="active site" evidence="5">
    <location>
        <position position="414"/>
    </location>
</feature>
<accession>A0ABU1ZDP8</accession>
<keyword evidence="2 5" id="KW-0645">Protease</keyword>
<reference evidence="8 9" key="1">
    <citation type="submission" date="2023-07" db="EMBL/GenBank/DDBJ databases">
        <title>Sorghum-associated microbial communities from plants grown in Nebraska, USA.</title>
        <authorList>
            <person name="Schachtman D."/>
        </authorList>
    </citation>
    <scope>NUCLEOTIDE SEQUENCE [LARGE SCALE GENOMIC DNA]</scope>
    <source>
        <strain evidence="8 9">BE310</strain>
    </source>
</reference>